<dbReference type="Gene3D" id="3.40.50.12780">
    <property type="entry name" value="N-terminal domain of ligase-like"/>
    <property type="match status" value="1"/>
</dbReference>
<keyword evidence="5" id="KW-1185">Reference proteome</keyword>
<evidence type="ECO:0000313" key="5">
    <source>
        <dbReference type="Proteomes" id="UP000239736"/>
    </source>
</evidence>
<feature type="domain" description="AMP-binding enzyme C-terminal" evidence="3">
    <location>
        <begin position="420"/>
        <end position="491"/>
    </location>
</feature>
<dbReference type="InterPro" id="IPR000873">
    <property type="entry name" value="AMP-dep_synth/lig_dom"/>
</dbReference>
<evidence type="ECO:0000259" key="2">
    <source>
        <dbReference type="Pfam" id="PF00501"/>
    </source>
</evidence>
<dbReference type="InterPro" id="IPR025110">
    <property type="entry name" value="AMP-bd_C"/>
</dbReference>
<keyword evidence="1 4" id="KW-0436">Ligase</keyword>
<dbReference type="Proteomes" id="UP000239736">
    <property type="component" value="Unassembled WGS sequence"/>
</dbReference>
<dbReference type="AlphaFoldDB" id="A0A2S5JJA5"/>
<dbReference type="InterPro" id="IPR042099">
    <property type="entry name" value="ANL_N_sf"/>
</dbReference>
<gene>
    <name evidence="4" type="ORF">LV82_00741</name>
</gene>
<name>A0A2S5JJA5_9RHOB</name>
<dbReference type="Pfam" id="PF00501">
    <property type="entry name" value="AMP-binding"/>
    <property type="match status" value="1"/>
</dbReference>
<comment type="caution">
    <text evidence="4">The sequence shown here is derived from an EMBL/GenBank/DDBJ whole genome shotgun (WGS) entry which is preliminary data.</text>
</comment>
<dbReference type="GO" id="GO:0044550">
    <property type="term" value="P:secondary metabolite biosynthetic process"/>
    <property type="evidence" value="ECO:0007669"/>
    <property type="project" value="TreeGrafter"/>
</dbReference>
<dbReference type="PANTHER" id="PTHR43352">
    <property type="entry name" value="ACETYL-COA SYNTHETASE"/>
    <property type="match status" value="1"/>
</dbReference>
<dbReference type="SUPFAM" id="SSF56801">
    <property type="entry name" value="Acetyl-CoA synthetase-like"/>
    <property type="match status" value="1"/>
</dbReference>
<dbReference type="Pfam" id="PF13193">
    <property type="entry name" value="AMP-binding_C"/>
    <property type="match status" value="1"/>
</dbReference>
<dbReference type="RefSeq" id="WP_342750171.1">
    <property type="nucleotide sequence ID" value="NZ_PRDS01000002.1"/>
</dbReference>
<sequence>MAMLSVTDHHPLPPPPASFNLARHVLERGAEMPDRIALQILRPTGAERWSYGRLVQAVRGVGHGLLQCGLRPGDRVVLRLGNGVAFPLAFLGAIAAGLVPVPTAAALTAAEFQRLIDTIGPALIVADKALAMPDSLPCPVLPSDRVLGYETLPPADWQMGDPNRLAYIVFTSGTSGQPQAVAHAHRAVWARQTMFGGWHDIQPGDRVLHSGALNWTYTLGVGLIDPWTVGACALIPAHGVGIETLALLARRFDATILASVPGVYRRLLRLNPDLRLPRLRHALSAGERLSPDLRQAWRLTTGTELHEAMGLSECSTFISSSPSRPAPDGATGYAQNGRHVAVLGEDGAPVTRGVPGLLAVHRADPGLFLGRATTDGIDPVDQDWFPTGDTAIMAEDGAITVLGRADDMITAGGFRIAPEEIEAAFASDPEVTACAAVELSVAHDTTVIGLFYSGSASEDALKAHAAEMLAPFKQPRILIRRDTIPTTPNGKVSRRTLREEWKAVP</sequence>
<dbReference type="EMBL" id="PRDS01000002">
    <property type="protein sequence ID" value="PPB81532.1"/>
    <property type="molecule type" value="Genomic_DNA"/>
</dbReference>
<organism evidence="4 5">
    <name type="scientific">Albidovulum inexpectatum</name>
    <dbReference type="NCBI Taxonomy" id="196587"/>
    <lineage>
        <taxon>Bacteria</taxon>
        <taxon>Pseudomonadati</taxon>
        <taxon>Pseudomonadota</taxon>
        <taxon>Alphaproteobacteria</taxon>
        <taxon>Rhodobacterales</taxon>
        <taxon>Paracoccaceae</taxon>
        <taxon>Albidovulum</taxon>
    </lineage>
</organism>
<evidence type="ECO:0000256" key="1">
    <source>
        <dbReference type="ARBA" id="ARBA00022598"/>
    </source>
</evidence>
<dbReference type="Gene3D" id="3.30.300.30">
    <property type="match status" value="1"/>
</dbReference>
<evidence type="ECO:0000313" key="4">
    <source>
        <dbReference type="EMBL" id="PPB81532.1"/>
    </source>
</evidence>
<proteinExistence type="predicted"/>
<protein>
    <submittedName>
        <fullName evidence="4">Acyl-CoA synthetase (AMP-forming)/AMP-acid ligase II</fullName>
    </submittedName>
</protein>
<feature type="domain" description="AMP-dependent synthetase/ligase" evidence="2">
    <location>
        <begin position="28"/>
        <end position="362"/>
    </location>
</feature>
<dbReference type="InterPro" id="IPR045851">
    <property type="entry name" value="AMP-bd_C_sf"/>
</dbReference>
<accession>A0A2S5JJA5</accession>
<reference evidence="4 5" key="1">
    <citation type="submission" date="2018-01" db="EMBL/GenBank/DDBJ databases">
        <title>Genomic Encyclopedia of Archaeal and Bacterial Type Strains, Phase II (KMG-II): from individual species to whole genera.</title>
        <authorList>
            <person name="Goeker M."/>
        </authorList>
    </citation>
    <scope>NUCLEOTIDE SEQUENCE [LARGE SCALE GENOMIC DNA]</scope>
    <source>
        <strain evidence="4 5">DSM 12048</strain>
    </source>
</reference>
<dbReference type="PANTHER" id="PTHR43352:SF1">
    <property type="entry name" value="ANTHRANILATE--COA LIGASE"/>
    <property type="match status" value="1"/>
</dbReference>
<evidence type="ECO:0000259" key="3">
    <source>
        <dbReference type="Pfam" id="PF13193"/>
    </source>
</evidence>
<dbReference type="GO" id="GO:0016878">
    <property type="term" value="F:acid-thiol ligase activity"/>
    <property type="evidence" value="ECO:0007669"/>
    <property type="project" value="TreeGrafter"/>
</dbReference>